<dbReference type="AlphaFoldDB" id="A0A8A1LUI5"/>
<evidence type="ECO:0000313" key="1">
    <source>
        <dbReference type="EMBL" id="QSS57858.1"/>
    </source>
</evidence>
<gene>
    <name evidence="1" type="ORF">I7I53_12167</name>
</gene>
<name>A0A8A1LUI5_AJEC8</name>
<protein>
    <submittedName>
        <fullName evidence="1">GAL4-like Zn2Cys6 binuclear cluster DNA-binding domain-containing protein</fullName>
    </submittedName>
</protein>
<dbReference type="VEuPathDB" id="FungiDB:I7I53_12167"/>
<dbReference type="GO" id="GO:0003677">
    <property type="term" value="F:DNA binding"/>
    <property type="evidence" value="ECO:0007669"/>
    <property type="project" value="UniProtKB-KW"/>
</dbReference>
<keyword evidence="1" id="KW-0238">DNA-binding</keyword>
<dbReference type="EMBL" id="CP069107">
    <property type="protein sequence ID" value="QSS57858.1"/>
    <property type="molecule type" value="Genomic_DNA"/>
</dbReference>
<dbReference type="Proteomes" id="UP000663419">
    <property type="component" value="Chromosome 6"/>
</dbReference>
<reference evidence="1" key="1">
    <citation type="submission" date="2021-01" db="EMBL/GenBank/DDBJ databases">
        <title>Chromosome-level genome assembly of a human fungal pathogen reveals clustering of transcriptionally co-regulated genes.</title>
        <authorList>
            <person name="Voorhies M."/>
            <person name="Cohen S."/>
            <person name="Shea T.P."/>
            <person name="Petrus S."/>
            <person name="Munoz J.F."/>
            <person name="Poplawski S."/>
            <person name="Goldman W.E."/>
            <person name="Michael T."/>
            <person name="Cuomo C.A."/>
            <person name="Sil A."/>
            <person name="Beyhan S."/>
        </authorList>
    </citation>
    <scope>NUCLEOTIDE SEQUENCE</scope>
    <source>
        <strain evidence="1">H88</strain>
    </source>
</reference>
<proteinExistence type="predicted"/>
<evidence type="ECO:0000313" key="2">
    <source>
        <dbReference type="Proteomes" id="UP000663419"/>
    </source>
</evidence>
<sequence>MRQTHSNHCTRRCRRVRNDEVGSCCLSWRDVVHRELGGMGGAVCVLLGKGLAGAGQEIPGFDGDAAIAGVSSAGL</sequence>
<organism evidence="1 2">
    <name type="scientific">Ajellomyces capsulatus (strain H88)</name>
    <name type="common">Darling's disease fungus</name>
    <name type="synonym">Histoplasma capsulatum</name>
    <dbReference type="NCBI Taxonomy" id="544711"/>
    <lineage>
        <taxon>Eukaryota</taxon>
        <taxon>Fungi</taxon>
        <taxon>Dikarya</taxon>
        <taxon>Ascomycota</taxon>
        <taxon>Pezizomycotina</taxon>
        <taxon>Eurotiomycetes</taxon>
        <taxon>Eurotiomycetidae</taxon>
        <taxon>Onygenales</taxon>
        <taxon>Ajellomycetaceae</taxon>
        <taxon>Histoplasma</taxon>
    </lineage>
</organism>
<accession>A0A8A1LUI5</accession>